<accession>A0A699KFF5</accession>
<evidence type="ECO:0008006" key="3">
    <source>
        <dbReference type="Google" id="ProtNLM"/>
    </source>
</evidence>
<reference evidence="2" key="1">
    <citation type="journal article" date="2019" name="Sci. Rep.">
        <title>Draft genome of Tanacetum cinerariifolium, the natural source of mosquito coil.</title>
        <authorList>
            <person name="Yamashiro T."/>
            <person name="Shiraishi A."/>
            <person name="Satake H."/>
            <person name="Nakayama K."/>
        </authorList>
    </citation>
    <scope>NUCLEOTIDE SEQUENCE</scope>
</reference>
<protein>
    <recommendedName>
        <fullName evidence="3">Transmembrane protein</fullName>
    </recommendedName>
</protein>
<name>A0A699KFF5_TANCI</name>
<feature type="transmembrane region" description="Helical" evidence="1">
    <location>
        <begin position="12"/>
        <end position="28"/>
    </location>
</feature>
<evidence type="ECO:0000256" key="1">
    <source>
        <dbReference type="SAM" id="Phobius"/>
    </source>
</evidence>
<dbReference type="AlphaFoldDB" id="A0A699KFF5"/>
<keyword evidence="1" id="KW-0472">Membrane</keyword>
<sequence length="67" mass="7509">MGMVTGGVEMEVVMVYDVVVSSGLWWWFRRWRRRVVASGVVDLIDQDEGSVFGVRRKKFSGDGGGGR</sequence>
<gene>
    <name evidence="2" type="ORF">Tci_657825</name>
</gene>
<keyword evidence="1" id="KW-1133">Transmembrane helix</keyword>
<evidence type="ECO:0000313" key="2">
    <source>
        <dbReference type="EMBL" id="GFA85853.1"/>
    </source>
</evidence>
<comment type="caution">
    <text evidence="2">The sequence shown here is derived from an EMBL/GenBank/DDBJ whole genome shotgun (WGS) entry which is preliminary data.</text>
</comment>
<feature type="non-terminal residue" evidence="2">
    <location>
        <position position="67"/>
    </location>
</feature>
<proteinExistence type="predicted"/>
<organism evidence="2">
    <name type="scientific">Tanacetum cinerariifolium</name>
    <name type="common">Dalmatian daisy</name>
    <name type="synonym">Chrysanthemum cinerariifolium</name>
    <dbReference type="NCBI Taxonomy" id="118510"/>
    <lineage>
        <taxon>Eukaryota</taxon>
        <taxon>Viridiplantae</taxon>
        <taxon>Streptophyta</taxon>
        <taxon>Embryophyta</taxon>
        <taxon>Tracheophyta</taxon>
        <taxon>Spermatophyta</taxon>
        <taxon>Magnoliopsida</taxon>
        <taxon>eudicotyledons</taxon>
        <taxon>Gunneridae</taxon>
        <taxon>Pentapetalae</taxon>
        <taxon>asterids</taxon>
        <taxon>campanulids</taxon>
        <taxon>Asterales</taxon>
        <taxon>Asteraceae</taxon>
        <taxon>Asteroideae</taxon>
        <taxon>Anthemideae</taxon>
        <taxon>Anthemidinae</taxon>
        <taxon>Tanacetum</taxon>
    </lineage>
</organism>
<dbReference type="EMBL" id="BKCJ010501836">
    <property type="protein sequence ID" value="GFA85853.1"/>
    <property type="molecule type" value="Genomic_DNA"/>
</dbReference>
<keyword evidence="1" id="KW-0812">Transmembrane</keyword>